<feature type="transmembrane region" description="Helical" evidence="1">
    <location>
        <begin position="65"/>
        <end position="88"/>
    </location>
</feature>
<dbReference type="KEGG" id="nan:AArc1_1658"/>
<sequence length="179" mass="17979">MTTRATDRLRTGCKRYGPGRLPYANRPAIGAGYAGASAALVAAATFAVAVVVLEVVGGSDNVYGFAIFAAVALLLVVPAAFVAGVVSWRAVPATVPGSGVVVGVLGTLLTYVGATVLLTWLMLVAAVVSWNNAGAADTAMAAAVIGWLAFLLTSWITLPVGCLGGVIYDRVGSGPADGR</sequence>
<dbReference type="AlphaFoldDB" id="A0A346PEP3"/>
<reference evidence="3" key="1">
    <citation type="submission" date="2017-10" db="EMBL/GenBank/DDBJ databases">
        <title>Phenotypic and genomic properties of facultatively anaerobic sulfur-reducing natronoarchaea from hypersaline soda lakes.</title>
        <authorList>
            <person name="Sorokin D.Y."/>
            <person name="Kublanov I.V."/>
            <person name="Roman P."/>
            <person name="Sinninghe Damste J.S."/>
            <person name="Golyshin P.N."/>
            <person name="Rojo D."/>
            <person name="Ciordia S."/>
            <person name="Mena Md.C."/>
            <person name="Ferrer M."/>
            <person name="Messina E."/>
            <person name="Smedile F."/>
            <person name="La Spada G."/>
            <person name="La Cono V."/>
            <person name="Yakimov M.M."/>
        </authorList>
    </citation>
    <scope>NUCLEOTIDE SEQUENCE [LARGE SCALE GENOMIC DNA]</scope>
    <source>
        <strain evidence="3">AArc1</strain>
    </source>
</reference>
<organism evidence="2 3">
    <name type="scientific">Natrarchaeobaculum sulfurireducens</name>
    <dbReference type="NCBI Taxonomy" id="2044521"/>
    <lineage>
        <taxon>Archaea</taxon>
        <taxon>Methanobacteriati</taxon>
        <taxon>Methanobacteriota</taxon>
        <taxon>Stenosarchaea group</taxon>
        <taxon>Halobacteria</taxon>
        <taxon>Halobacteriales</taxon>
        <taxon>Natrialbaceae</taxon>
        <taxon>Natrarchaeobaculum</taxon>
    </lineage>
</organism>
<keyword evidence="1" id="KW-1133">Transmembrane helix</keyword>
<proteinExistence type="predicted"/>
<dbReference type="RefSeq" id="WP_117364107.1">
    <property type="nucleotide sequence ID" value="NZ_CP024047.1"/>
</dbReference>
<dbReference type="EMBL" id="CP024047">
    <property type="protein sequence ID" value="AXR77988.1"/>
    <property type="molecule type" value="Genomic_DNA"/>
</dbReference>
<accession>A0A346PEP3</accession>
<keyword evidence="1" id="KW-0812">Transmembrane</keyword>
<evidence type="ECO:0000256" key="1">
    <source>
        <dbReference type="SAM" id="Phobius"/>
    </source>
</evidence>
<keyword evidence="1" id="KW-0472">Membrane</keyword>
<feature type="transmembrane region" description="Helical" evidence="1">
    <location>
        <begin position="100"/>
        <end position="128"/>
    </location>
</feature>
<feature type="transmembrane region" description="Helical" evidence="1">
    <location>
        <begin position="30"/>
        <end position="53"/>
    </location>
</feature>
<evidence type="ECO:0000313" key="3">
    <source>
        <dbReference type="Proteomes" id="UP000258707"/>
    </source>
</evidence>
<dbReference type="GeneID" id="37638455"/>
<evidence type="ECO:0000313" key="2">
    <source>
        <dbReference type="EMBL" id="AXR77988.1"/>
    </source>
</evidence>
<feature type="transmembrane region" description="Helical" evidence="1">
    <location>
        <begin position="140"/>
        <end position="168"/>
    </location>
</feature>
<gene>
    <name evidence="2" type="ORF">AArc1_1658</name>
</gene>
<dbReference type="Proteomes" id="UP000258707">
    <property type="component" value="Chromosome"/>
</dbReference>
<protein>
    <submittedName>
        <fullName evidence="2">Uncharacterized protein</fullName>
    </submittedName>
</protein>
<name>A0A346PEP3_9EURY</name>